<feature type="non-terminal residue" evidence="6">
    <location>
        <position position="115"/>
    </location>
</feature>
<evidence type="ECO:0000313" key="7">
    <source>
        <dbReference type="Proteomes" id="UP000014244"/>
    </source>
</evidence>
<evidence type="ECO:0000259" key="5">
    <source>
        <dbReference type="Pfam" id="PF02878"/>
    </source>
</evidence>
<dbReference type="GO" id="GO:0008973">
    <property type="term" value="F:phosphopentomutase activity"/>
    <property type="evidence" value="ECO:0007669"/>
    <property type="project" value="TreeGrafter"/>
</dbReference>
<dbReference type="GO" id="GO:0005975">
    <property type="term" value="P:carbohydrate metabolic process"/>
    <property type="evidence" value="ECO:0007669"/>
    <property type="project" value="InterPro"/>
</dbReference>
<evidence type="ECO:0000256" key="4">
    <source>
        <dbReference type="ARBA" id="ARBA00023235"/>
    </source>
</evidence>
<evidence type="ECO:0000256" key="3">
    <source>
        <dbReference type="ARBA" id="ARBA00022842"/>
    </source>
</evidence>
<dbReference type="GO" id="GO:0006166">
    <property type="term" value="P:purine ribonucleoside salvage"/>
    <property type="evidence" value="ECO:0007669"/>
    <property type="project" value="TreeGrafter"/>
</dbReference>
<proteinExistence type="inferred from homology"/>
<dbReference type="GO" id="GO:0004614">
    <property type="term" value="F:phosphoglucomutase activity"/>
    <property type="evidence" value="ECO:0007669"/>
    <property type="project" value="UniProtKB-EC"/>
</dbReference>
<organism evidence="6 7">
    <name type="scientific">Lacticaseibacillus paracasei subsp. paracasei Lpp41</name>
    <dbReference type="NCBI Taxonomy" id="1256208"/>
    <lineage>
        <taxon>Bacteria</taxon>
        <taxon>Bacillati</taxon>
        <taxon>Bacillota</taxon>
        <taxon>Bacilli</taxon>
        <taxon>Lactobacillales</taxon>
        <taxon>Lactobacillaceae</taxon>
        <taxon>Lacticaseibacillus</taxon>
    </lineage>
</organism>
<evidence type="ECO:0000256" key="1">
    <source>
        <dbReference type="ARBA" id="ARBA00010231"/>
    </source>
</evidence>
<dbReference type="Pfam" id="PF02878">
    <property type="entry name" value="PGM_PMM_I"/>
    <property type="match status" value="1"/>
</dbReference>
<accession>A0A829H7K0</accession>
<dbReference type="EMBL" id="ANKE01000445">
    <property type="protein sequence ID" value="EPC72378.1"/>
    <property type="molecule type" value="Genomic_DNA"/>
</dbReference>
<dbReference type="Gene3D" id="3.40.120.10">
    <property type="entry name" value="Alpha-D-Glucose-1,6-Bisphosphate, subunit A, domain 3"/>
    <property type="match status" value="1"/>
</dbReference>
<dbReference type="PANTHER" id="PTHR45745:SF1">
    <property type="entry name" value="PHOSPHOGLUCOMUTASE 2B-RELATED"/>
    <property type="match status" value="1"/>
</dbReference>
<gene>
    <name evidence="6" type="ORF">Lpp41_09369</name>
</gene>
<dbReference type="InterPro" id="IPR016055">
    <property type="entry name" value="A-D-PHexomutase_a/b/a-I/II/III"/>
</dbReference>
<comment type="similarity">
    <text evidence="1">Belongs to the phosphohexose mutase family.</text>
</comment>
<dbReference type="GO" id="GO:0046872">
    <property type="term" value="F:metal ion binding"/>
    <property type="evidence" value="ECO:0007669"/>
    <property type="project" value="UniProtKB-KW"/>
</dbReference>
<keyword evidence="4 6" id="KW-0413">Isomerase</keyword>
<comment type="caution">
    <text evidence="6">The sequence shown here is derived from an EMBL/GenBank/DDBJ whole genome shotgun (WGS) entry which is preliminary data.</text>
</comment>
<dbReference type="InterPro" id="IPR005844">
    <property type="entry name" value="A-D-PHexomutase_a/b/a-I"/>
</dbReference>
<protein>
    <submittedName>
        <fullName evidence="6">Phosphoglucomutase</fullName>
        <ecNumber evidence="6">5.4.2.2</ecNumber>
    </submittedName>
</protein>
<dbReference type="AlphaFoldDB" id="A0A829H7K0"/>
<dbReference type="PANTHER" id="PTHR45745">
    <property type="entry name" value="PHOSPHOMANNOMUTASE 45A"/>
    <property type="match status" value="1"/>
</dbReference>
<dbReference type="EC" id="5.4.2.2" evidence="6"/>
<keyword evidence="3" id="KW-0460">Magnesium</keyword>
<dbReference type="SUPFAM" id="SSF53738">
    <property type="entry name" value="Phosphoglucomutase, first 3 domains"/>
    <property type="match status" value="1"/>
</dbReference>
<reference evidence="6 7" key="1">
    <citation type="journal article" date="2013" name="PLoS ONE">
        <title>Lactobacillus paracasei comparative genomics: towards species pan-genome definition and exploitation of diversity.</title>
        <authorList>
            <person name="Smokvina T."/>
            <person name="Wels M."/>
            <person name="Polka J."/>
            <person name="Chervaux C."/>
            <person name="Brisse S."/>
            <person name="Boekhorst J."/>
            <person name="van Hylckama Vlieg J.E."/>
            <person name="Siezen R.J."/>
        </authorList>
    </citation>
    <scope>NUCLEOTIDE SEQUENCE [LARGE SCALE GENOMIC DNA]</scope>
    <source>
        <strain evidence="6 7">Lpp41</strain>
    </source>
</reference>
<evidence type="ECO:0000256" key="2">
    <source>
        <dbReference type="ARBA" id="ARBA00022723"/>
    </source>
</evidence>
<keyword evidence="2" id="KW-0479">Metal-binding</keyword>
<name>A0A829H7K0_LACPA</name>
<feature type="domain" description="Alpha-D-phosphohexomutase alpha/beta/alpha" evidence="5">
    <location>
        <begin position="42"/>
        <end position="115"/>
    </location>
</feature>
<evidence type="ECO:0000313" key="6">
    <source>
        <dbReference type="EMBL" id="EPC72378.1"/>
    </source>
</evidence>
<sequence length="115" mass="12658">MSYRDTYQQWVDEPTLDPELKADLKNMADDETTKEEAFAAPMAFGTAGMRGVLGAGIGRMNIYTVRQATEGLARFMDTLSDETKARGVAISYDSRYMSQEFAYESAGVLGAHGIK</sequence>
<dbReference type="Proteomes" id="UP000014244">
    <property type="component" value="Unassembled WGS sequence"/>
</dbReference>